<organism evidence="6 7">
    <name type="scientific">Oesophagostomum dentatum</name>
    <name type="common">Nodular worm</name>
    <dbReference type="NCBI Taxonomy" id="61180"/>
    <lineage>
        <taxon>Eukaryota</taxon>
        <taxon>Metazoa</taxon>
        <taxon>Ecdysozoa</taxon>
        <taxon>Nematoda</taxon>
        <taxon>Chromadorea</taxon>
        <taxon>Rhabditida</taxon>
        <taxon>Rhabditina</taxon>
        <taxon>Rhabditomorpha</taxon>
        <taxon>Strongyloidea</taxon>
        <taxon>Strongylidae</taxon>
        <taxon>Oesophagostomum</taxon>
    </lineage>
</organism>
<keyword evidence="7" id="KW-1185">Reference proteome</keyword>
<evidence type="ECO:0000256" key="1">
    <source>
        <dbReference type="ARBA" id="ARBA00004141"/>
    </source>
</evidence>
<dbReference type="InterPro" id="IPR005828">
    <property type="entry name" value="MFS_sugar_transport-like"/>
</dbReference>
<evidence type="ECO:0000256" key="4">
    <source>
        <dbReference type="ARBA" id="ARBA00023136"/>
    </source>
</evidence>
<keyword evidence="2 5" id="KW-0812">Transmembrane</keyword>
<evidence type="ECO:0000313" key="6">
    <source>
        <dbReference type="EMBL" id="KHJ95341.1"/>
    </source>
</evidence>
<accession>A0A0B1TGV6</accession>
<name>A0A0B1TGV6_OESDE</name>
<dbReference type="Proteomes" id="UP000053660">
    <property type="component" value="Unassembled WGS sequence"/>
</dbReference>
<keyword evidence="4 5" id="KW-0472">Membrane</keyword>
<comment type="subcellular location">
    <subcellularLocation>
        <location evidence="1">Membrane</location>
        <topology evidence="1">Multi-pass membrane protein</topology>
    </subcellularLocation>
</comment>
<feature type="transmembrane region" description="Helical" evidence="5">
    <location>
        <begin position="68"/>
        <end position="87"/>
    </location>
</feature>
<evidence type="ECO:0000256" key="2">
    <source>
        <dbReference type="ARBA" id="ARBA00022692"/>
    </source>
</evidence>
<feature type="transmembrane region" description="Helical" evidence="5">
    <location>
        <begin position="154"/>
        <end position="173"/>
    </location>
</feature>
<dbReference type="SUPFAM" id="SSF103473">
    <property type="entry name" value="MFS general substrate transporter"/>
    <property type="match status" value="1"/>
</dbReference>
<dbReference type="OrthoDB" id="3936150at2759"/>
<gene>
    <name evidence="6" type="ORF">OESDEN_04714</name>
</gene>
<sequence>MYSTQQLYNVMLNYAPPAACFGTMAVGWAFCAEMISPQHRFKLRTFTSWTNGRLLMTAVAQAAGTWRLASYCLAAAAILPLITIFILPESLAWLKMKGKYEKEGAARKRLGWLNGFEPREENSGPKESAPQQQQQAQPQRKSFLTALKDKQLRLNVLVLAVMWFCAGLSTYSIDLNGEDMTKNMWVGQYLNSGLASILRIVSDLVKWCLQLIS</sequence>
<protein>
    <recommendedName>
        <fullName evidence="8">Major facilitator superfamily (MFS) profile domain-containing protein</fullName>
    </recommendedName>
</protein>
<evidence type="ECO:0008006" key="8">
    <source>
        <dbReference type="Google" id="ProtNLM"/>
    </source>
</evidence>
<dbReference type="GO" id="GO:0016020">
    <property type="term" value="C:membrane"/>
    <property type="evidence" value="ECO:0007669"/>
    <property type="project" value="UniProtKB-SubCell"/>
</dbReference>
<dbReference type="GO" id="GO:0022857">
    <property type="term" value="F:transmembrane transporter activity"/>
    <property type="evidence" value="ECO:0007669"/>
    <property type="project" value="InterPro"/>
</dbReference>
<feature type="transmembrane region" description="Helical" evidence="5">
    <location>
        <begin position="12"/>
        <end position="31"/>
    </location>
</feature>
<proteinExistence type="predicted"/>
<dbReference type="Pfam" id="PF00083">
    <property type="entry name" value="Sugar_tr"/>
    <property type="match status" value="1"/>
</dbReference>
<dbReference type="PANTHER" id="PTHR24064">
    <property type="entry name" value="SOLUTE CARRIER FAMILY 22 MEMBER"/>
    <property type="match status" value="1"/>
</dbReference>
<evidence type="ECO:0000256" key="3">
    <source>
        <dbReference type="ARBA" id="ARBA00022989"/>
    </source>
</evidence>
<keyword evidence="3 5" id="KW-1133">Transmembrane helix</keyword>
<dbReference type="InterPro" id="IPR036259">
    <property type="entry name" value="MFS_trans_sf"/>
</dbReference>
<reference evidence="6 7" key="1">
    <citation type="submission" date="2014-03" db="EMBL/GenBank/DDBJ databases">
        <title>Draft genome of the hookworm Oesophagostomum dentatum.</title>
        <authorList>
            <person name="Mitreva M."/>
        </authorList>
    </citation>
    <scope>NUCLEOTIDE SEQUENCE [LARGE SCALE GENOMIC DNA]</scope>
    <source>
        <strain evidence="6 7">OD-Hann</strain>
    </source>
</reference>
<evidence type="ECO:0000256" key="5">
    <source>
        <dbReference type="SAM" id="Phobius"/>
    </source>
</evidence>
<dbReference type="EMBL" id="KN549998">
    <property type="protein sequence ID" value="KHJ95341.1"/>
    <property type="molecule type" value="Genomic_DNA"/>
</dbReference>
<evidence type="ECO:0000313" key="7">
    <source>
        <dbReference type="Proteomes" id="UP000053660"/>
    </source>
</evidence>
<dbReference type="Gene3D" id="1.20.1250.20">
    <property type="entry name" value="MFS general substrate transporter like domains"/>
    <property type="match status" value="1"/>
</dbReference>
<dbReference type="AlphaFoldDB" id="A0A0B1TGV6"/>